<keyword evidence="2" id="KW-0596">Phosphopantetheine</keyword>
<feature type="region of interest" description="N-terminal hotdog fold" evidence="7">
    <location>
        <begin position="200"/>
        <end position="328"/>
    </location>
</feature>
<dbReference type="SUPFAM" id="SSF51735">
    <property type="entry name" value="NAD(P)-binding Rossmann-fold domains"/>
    <property type="match status" value="2"/>
</dbReference>
<sequence>VSGPVEAIVELERWWGERTRVRRLGVSHAFHSPMMEPMLAEFETVCREVTLNLPRIPLVSNVTGAIETELFTDPGYWVEHVRKTVRFADGIEAARALGGTRFIEIGPDAVLAPMISRIVGPDAAVVAMQRRGRDQVAEVIRGLAEAYCHGVGVDWRKFYAGTGARTVDLPTYAFQRQRYWPTAAMVPTDVRGMGLDGVQHPWLAAAVSVADTGETLVTGRLAIAAQPWLADHVVLGSVLLPGTGLVELAGAAGQLVGRPDVVELALEAPLVFDRDVAVTVQVRVAAPDPSGMCPVSVFSRPCVDDADDEAAGWVRHAHGVLSTAGAPAADAPEPWPPHGATAASAEGCYEDLAKVGFEYGDGFRGVRAVWWQDAEVWSEIELPERARGRNFGVHPAIFDAAFHPVIAQGVGPASDGGVLLPFVFRGVRVFRRGVERVRVRIRVADGGVTHLTAWDGAGRAVWSMERLEVRRADAAMLRSGGAADVLLTPVWQPVATPEGSSVVPRATVVGEVPADCLAGLEVDGRYAGIAELSAAVAASGAPWPPVVLCAAPEVAADGPAAVRAAVAELLHGLQQWFAAPGASTGRLIVLTRNAFGIGDPASGSPAGAALSGLLRSVQAEYPGRVTSVDVDERATPDWPELLSIPEPRLAVRGRALFTERLVRTESAHRPVDFGEGTVLITGGTGGLGAVLARHLVTEHGVRHLVLASRRGPDADGVARLRSDLESAGATVDVVAADVCERAAVHELIGSIPRLTAVMHAAGILADGTIETLTTDQLDRVMRPKVDAAWYLDEATRDLDLSAFVLFSSAAPLLGGAGQGNYAAANAVLDELARSRRARGLAGTSLAWGLWDAEAGMAGAADPAEFARLARVIRDRLGLHPLTPAEGSALFDAAMATGAPVVAPVKLDFPGLRAAARNGRLHPMLRSLIGDTPTAAPQASLAAELAGLTERQRESHVLNLVRARAAAALGYAGPEAVEPDQSFQDLGFDSLAGIELRNGIAQATGITLPVTVAFDHPTPAAIARYLLDQVVVEAAPAALEMTDEDLRHALRSVPLAELRRAGIVELLSGLSGNHDGAKAHDGEKAADASPADLNAIAEMDAGQLIEFAARYEAEA</sequence>
<keyword evidence="6" id="KW-0443">Lipid metabolism</keyword>
<evidence type="ECO:0000313" key="11">
    <source>
        <dbReference type="Proteomes" id="UP000523447"/>
    </source>
</evidence>
<comment type="pathway">
    <text evidence="1">Lipid metabolism.</text>
</comment>
<evidence type="ECO:0000259" key="9">
    <source>
        <dbReference type="PROSITE" id="PS52019"/>
    </source>
</evidence>
<dbReference type="Pfam" id="PF22953">
    <property type="entry name" value="SpnB_Rossmann"/>
    <property type="match status" value="1"/>
</dbReference>
<dbReference type="InterPro" id="IPR020807">
    <property type="entry name" value="PKS_DH"/>
</dbReference>
<accession>A0A7X6M524</accession>
<dbReference type="GO" id="GO:0006633">
    <property type="term" value="P:fatty acid biosynthetic process"/>
    <property type="evidence" value="ECO:0007669"/>
    <property type="project" value="TreeGrafter"/>
</dbReference>
<dbReference type="CDD" id="cd08956">
    <property type="entry name" value="KR_3_FAS_SDR_x"/>
    <property type="match status" value="1"/>
</dbReference>
<dbReference type="SMART" id="SM01294">
    <property type="entry name" value="PKS_PP_betabranch"/>
    <property type="match status" value="1"/>
</dbReference>
<reference evidence="10 11" key="1">
    <citation type="submission" date="2020-04" db="EMBL/GenBank/DDBJ databases">
        <title>MicrobeNet Type strains.</title>
        <authorList>
            <person name="Nicholson A.C."/>
        </authorList>
    </citation>
    <scope>NUCLEOTIDE SEQUENCE [LARGE SCALE GENOMIC DNA]</scope>
    <source>
        <strain evidence="10 11">DSM 44445</strain>
    </source>
</reference>
<dbReference type="Pfam" id="PF14765">
    <property type="entry name" value="PS-DH"/>
    <property type="match status" value="1"/>
</dbReference>
<dbReference type="PROSITE" id="PS00012">
    <property type="entry name" value="PHOSPHOPANTETHEINE"/>
    <property type="match status" value="1"/>
</dbReference>
<dbReference type="Pfam" id="PF21089">
    <property type="entry name" value="PKS_DH_N"/>
    <property type="match status" value="1"/>
</dbReference>
<dbReference type="SMART" id="SM00827">
    <property type="entry name" value="PKS_AT"/>
    <property type="match status" value="1"/>
</dbReference>
<keyword evidence="5" id="KW-0276">Fatty acid metabolism</keyword>
<dbReference type="InterPro" id="IPR055123">
    <property type="entry name" value="SpnB-like_Rossmann"/>
</dbReference>
<dbReference type="SMART" id="SM00826">
    <property type="entry name" value="PKS_DH"/>
    <property type="match status" value="1"/>
</dbReference>
<dbReference type="PANTHER" id="PTHR43775:SF51">
    <property type="entry name" value="INACTIVE PHENOLPHTHIOCEROL SYNTHESIS POLYKETIDE SYNTHASE TYPE I PKS1-RELATED"/>
    <property type="match status" value="1"/>
</dbReference>
<proteinExistence type="predicted"/>
<feature type="non-terminal residue" evidence="10">
    <location>
        <position position="1"/>
    </location>
</feature>
<dbReference type="InterPro" id="IPR049551">
    <property type="entry name" value="PKS_DH_C"/>
</dbReference>
<gene>
    <name evidence="10" type="ORF">HGA07_27475</name>
</gene>
<evidence type="ECO:0000256" key="1">
    <source>
        <dbReference type="ARBA" id="ARBA00005189"/>
    </source>
</evidence>
<dbReference type="InterPro" id="IPR049552">
    <property type="entry name" value="PKS_DH_N"/>
</dbReference>
<dbReference type="InterPro" id="IPR009081">
    <property type="entry name" value="PP-bd_ACP"/>
</dbReference>
<dbReference type="EMBL" id="JAAXPE010000044">
    <property type="protein sequence ID" value="NKY89337.1"/>
    <property type="molecule type" value="Genomic_DNA"/>
</dbReference>
<dbReference type="PROSITE" id="PS50075">
    <property type="entry name" value="CARRIER"/>
    <property type="match status" value="1"/>
</dbReference>
<keyword evidence="11" id="KW-1185">Reference proteome</keyword>
<dbReference type="InterPro" id="IPR001227">
    <property type="entry name" value="Ac_transferase_dom_sf"/>
</dbReference>
<evidence type="ECO:0000259" key="8">
    <source>
        <dbReference type="PROSITE" id="PS50075"/>
    </source>
</evidence>
<comment type="caution">
    <text evidence="10">The sequence shown here is derived from an EMBL/GenBank/DDBJ whole genome shotgun (WGS) entry which is preliminary data.</text>
</comment>
<feature type="domain" description="PKS/mFAS DH" evidence="9">
    <location>
        <begin position="200"/>
        <end position="478"/>
    </location>
</feature>
<evidence type="ECO:0000256" key="6">
    <source>
        <dbReference type="ARBA" id="ARBA00023098"/>
    </source>
</evidence>
<dbReference type="Pfam" id="PF08659">
    <property type="entry name" value="KR"/>
    <property type="match status" value="1"/>
</dbReference>
<dbReference type="InterPro" id="IPR016035">
    <property type="entry name" value="Acyl_Trfase/lysoPLipase"/>
</dbReference>
<keyword evidence="4" id="KW-0808">Transferase</keyword>
<dbReference type="PROSITE" id="PS52019">
    <property type="entry name" value="PKS_MFAS_DH"/>
    <property type="match status" value="1"/>
</dbReference>
<keyword evidence="3" id="KW-0597">Phosphoprotein</keyword>
<dbReference type="InterPro" id="IPR006162">
    <property type="entry name" value="Ppantetheine_attach_site"/>
</dbReference>
<dbReference type="InterPro" id="IPR020806">
    <property type="entry name" value="PKS_PP-bd"/>
</dbReference>
<dbReference type="Gene3D" id="3.40.50.720">
    <property type="entry name" value="NAD(P)-binding Rossmann-like Domain"/>
    <property type="match status" value="1"/>
</dbReference>
<organism evidence="10 11">
    <name type="scientific">Nocardia veterana</name>
    <dbReference type="NCBI Taxonomy" id="132249"/>
    <lineage>
        <taxon>Bacteria</taxon>
        <taxon>Bacillati</taxon>
        <taxon>Actinomycetota</taxon>
        <taxon>Actinomycetes</taxon>
        <taxon>Mycobacteriales</taxon>
        <taxon>Nocardiaceae</taxon>
        <taxon>Nocardia</taxon>
    </lineage>
</organism>
<dbReference type="SMART" id="SM00822">
    <property type="entry name" value="PKS_KR"/>
    <property type="match status" value="1"/>
</dbReference>
<dbReference type="SUPFAM" id="SSF52151">
    <property type="entry name" value="FabD/lysophospholipase-like"/>
    <property type="match status" value="1"/>
</dbReference>
<protein>
    <submittedName>
        <fullName evidence="10">SDR family NAD(P)-dependent oxidoreductase</fullName>
    </submittedName>
</protein>
<dbReference type="InterPro" id="IPR036736">
    <property type="entry name" value="ACP-like_sf"/>
</dbReference>
<dbReference type="GO" id="GO:0004312">
    <property type="term" value="F:fatty acid synthase activity"/>
    <property type="evidence" value="ECO:0007669"/>
    <property type="project" value="TreeGrafter"/>
</dbReference>
<evidence type="ECO:0000256" key="7">
    <source>
        <dbReference type="PROSITE-ProRule" id="PRU01363"/>
    </source>
</evidence>
<dbReference type="InterPro" id="IPR013968">
    <property type="entry name" value="PKS_KR"/>
</dbReference>
<dbReference type="Pfam" id="PF00550">
    <property type="entry name" value="PP-binding"/>
    <property type="match status" value="1"/>
</dbReference>
<dbReference type="InterPro" id="IPR014043">
    <property type="entry name" value="Acyl_transferase_dom"/>
</dbReference>
<dbReference type="InterPro" id="IPR049900">
    <property type="entry name" value="PKS_mFAS_DH"/>
</dbReference>
<dbReference type="Gene3D" id="1.10.1200.10">
    <property type="entry name" value="ACP-like"/>
    <property type="match status" value="1"/>
</dbReference>
<evidence type="ECO:0000256" key="3">
    <source>
        <dbReference type="ARBA" id="ARBA00022553"/>
    </source>
</evidence>
<dbReference type="Gene3D" id="3.10.129.110">
    <property type="entry name" value="Polyketide synthase dehydratase"/>
    <property type="match status" value="1"/>
</dbReference>
<dbReference type="SUPFAM" id="SSF47336">
    <property type="entry name" value="ACP-like"/>
    <property type="match status" value="1"/>
</dbReference>
<evidence type="ECO:0000256" key="2">
    <source>
        <dbReference type="ARBA" id="ARBA00022450"/>
    </source>
</evidence>
<dbReference type="Proteomes" id="UP000523447">
    <property type="component" value="Unassembled WGS sequence"/>
</dbReference>
<evidence type="ECO:0000256" key="4">
    <source>
        <dbReference type="ARBA" id="ARBA00022679"/>
    </source>
</evidence>
<dbReference type="SMART" id="SM00823">
    <property type="entry name" value="PKS_PP"/>
    <property type="match status" value="1"/>
</dbReference>
<feature type="active site" description="Proton donor; for dehydratase activity" evidence="7">
    <location>
        <position position="399"/>
    </location>
</feature>
<dbReference type="FunFam" id="1.10.1200.10:FF:000007">
    <property type="entry name" value="Probable polyketide synthase pks17"/>
    <property type="match status" value="1"/>
</dbReference>
<feature type="domain" description="Carrier" evidence="8">
    <location>
        <begin position="954"/>
        <end position="1029"/>
    </location>
</feature>
<dbReference type="InterPro" id="IPR057326">
    <property type="entry name" value="KR_dom"/>
</dbReference>
<feature type="active site" description="Proton acceptor; for dehydratase activity" evidence="7">
    <location>
        <position position="232"/>
    </location>
</feature>
<dbReference type="Gene3D" id="3.40.366.10">
    <property type="entry name" value="Malonyl-Coenzyme A Acyl Carrier Protein, domain 2"/>
    <property type="match status" value="1"/>
</dbReference>
<dbReference type="Pfam" id="PF00698">
    <property type="entry name" value="Acyl_transf_1"/>
    <property type="match status" value="1"/>
</dbReference>
<dbReference type="InterPro" id="IPR050091">
    <property type="entry name" value="PKS_NRPS_Biosynth_Enz"/>
</dbReference>
<dbReference type="AlphaFoldDB" id="A0A7X6M524"/>
<dbReference type="PANTHER" id="PTHR43775">
    <property type="entry name" value="FATTY ACID SYNTHASE"/>
    <property type="match status" value="1"/>
</dbReference>
<feature type="region of interest" description="C-terminal hotdog fold" evidence="7">
    <location>
        <begin position="340"/>
        <end position="478"/>
    </location>
</feature>
<dbReference type="InterPro" id="IPR042104">
    <property type="entry name" value="PKS_dehydratase_sf"/>
</dbReference>
<dbReference type="GO" id="GO:0031177">
    <property type="term" value="F:phosphopantetheine binding"/>
    <property type="evidence" value="ECO:0007669"/>
    <property type="project" value="InterPro"/>
</dbReference>
<evidence type="ECO:0000256" key="5">
    <source>
        <dbReference type="ARBA" id="ARBA00022832"/>
    </source>
</evidence>
<evidence type="ECO:0000313" key="10">
    <source>
        <dbReference type="EMBL" id="NKY89337.1"/>
    </source>
</evidence>
<name>A0A7X6M524_9NOCA</name>
<dbReference type="InterPro" id="IPR036291">
    <property type="entry name" value="NAD(P)-bd_dom_sf"/>
</dbReference>
<dbReference type="Gene3D" id="3.30.70.3290">
    <property type="match status" value="1"/>
</dbReference>